<dbReference type="Pfam" id="PF02643">
    <property type="entry name" value="DUF192"/>
    <property type="match status" value="1"/>
</dbReference>
<evidence type="ECO:0000313" key="2">
    <source>
        <dbReference type="EMBL" id="KKU61262.1"/>
    </source>
</evidence>
<gene>
    <name evidence="2" type="ORF">UX85_C0004G0184</name>
</gene>
<evidence type="ECO:0008006" key="4">
    <source>
        <dbReference type="Google" id="ProtNLM"/>
    </source>
</evidence>
<dbReference type="EMBL" id="LCNT01000004">
    <property type="protein sequence ID" value="KKU61262.1"/>
    <property type="molecule type" value="Genomic_DNA"/>
</dbReference>
<dbReference type="PANTHER" id="PTHR37953">
    <property type="entry name" value="UPF0127 PROTEIN MJ1496"/>
    <property type="match status" value="1"/>
</dbReference>
<proteinExistence type="predicted"/>
<evidence type="ECO:0000256" key="1">
    <source>
        <dbReference type="SAM" id="MobiDB-lite"/>
    </source>
</evidence>
<evidence type="ECO:0000313" key="3">
    <source>
        <dbReference type="Proteomes" id="UP000033860"/>
    </source>
</evidence>
<organism evidence="2 3">
    <name type="scientific">Candidatus Beckwithbacteria bacterium GW2011_GWB1_47_15</name>
    <dbReference type="NCBI Taxonomy" id="1618371"/>
    <lineage>
        <taxon>Bacteria</taxon>
        <taxon>Candidatus Beckwithiibacteriota</taxon>
    </lineage>
</organism>
<comment type="caution">
    <text evidence="2">The sequence shown here is derived from an EMBL/GenBank/DDBJ whole genome shotgun (WGS) entry which is preliminary data.</text>
</comment>
<dbReference type="InterPro" id="IPR038695">
    <property type="entry name" value="Saro_0823-like_sf"/>
</dbReference>
<dbReference type="AlphaFoldDB" id="A0A0G1RVV1"/>
<sequence length="114" mass="12942">MEINLEVADSPEERVKGLSGRDSLGENEGMVFVFEQPGIYPFWMRQMKFELDFLWVRDCRVVELTEKVPPTAWQSGRAGPTRVSPSQPVDMVIEVNGGFVERHGVELGDKIEKC</sequence>
<dbReference type="Gene3D" id="2.60.120.1140">
    <property type="entry name" value="Protein of unknown function DUF192"/>
    <property type="match status" value="1"/>
</dbReference>
<dbReference type="PANTHER" id="PTHR37953:SF1">
    <property type="entry name" value="UPF0127 PROTEIN MJ1496"/>
    <property type="match status" value="1"/>
</dbReference>
<feature type="region of interest" description="Disordered" evidence="1">
    <location>
        <begin position="1"/>
        <end position="21"/>
    </location>
</feature>
<protein>
    <recommendedName>
        <fullName evidence="4">DUF192 domain-containing protein</fullName>
    </recommendedName>
</protein>
<dbReference type="InterPro" id="IPR003795">
    <property type="entry name" value="DUF192"/>
</dbReference>
<reference evidence="2 3" key="1">
    <citation type="journal article" date="2015" name="Nature">
        <title>rRNA introns, odd ribosomes, and small enigmatic genomes across a large radiation of phyla.</title>
        <authorList>
            <person name="Brown C.T."/>
            <person name="Hug L.A."/>
            <person name="Thomas B.C."/>
            <person name="Sharon I."/>
            <person name="Castelle C.J."/>
            <person name="Singh A."/>
            <person name="Wilkins M.J."/>
            <person name="Williams K.H."/>
            <person name="Banfield J.F."/>
        </authorList>
    </citation>
    <scope>NUCLEOTIDE SEQUENCE [LARGE SCALE GENOMIC DNA]</scope>
</reference>
<dbReference type="Proteomes" id="UP000033860">
    <property type="component" value="Unassembled WGS sequence"/>
</dbReference>
<name>A0A0G1RVV1_9BACT</name>
<accession>A0A0G1RVV1</accession>